<dbReference type="RefSeq" id="WP_307359671.1">
    <property type="nucleotide sequence ID" value="NZ_JAUSXK010000001.1"/>
</dbReference>
<dbReference type="Pfam" id="PF03466">
    <property type="entry name" value="LysR_substrate"/>
    <property type="match status" value="1"/>
</dbReference>
<dbReference type="PROSITE" id="PS50931">
    <property type="entry name" value="HTH_LYSR"/>
    <property type="match status" value="1"/>
</dbReference>
<evidence type="ECO:0000256" key="1">
    <source>
        <dbReference type="ARBA" id="ARBA00009437"/>
    </source>
</evidence>
<dbReference type="Proteomes" id="UP001239085">
    <property type="component" value="Unassembled WGS sequence"/>
</dbReference>
<evidence type="ECO:0000313" key="6">
    <source>
        <dbReference type="EMBL" id="MDQ0643164.1"/>
    </source>
</evidence>
<dbReference type="Pfam" id="PF00126">
    <property type="entry name" value="HTH_1"/>
    <property type="match status" value="1"/>
</dbReference>
<dbReference type="InterPro" id="IPR000847">
    <property type="entry name" value="LysR_HTH_N"/>
</dbReference>
<keyword evidence="7" id="KW-1185">Reference proteome</keyword>
<keyword evidence="4" id="KW-0804">Transcription</keyword>
<dbReference type="InterPro" id="IPR005119">
    <property type="entry name" value="LysR_subst-bd"/>
</dbReference>
<protein>
    <submittedName>
        <fullName evidence="6">DNA-binding transcriptional LysR family regulator</fullName>
    </submittedName>
</protein>
<evidence type="ECO:0000256" key="3">
    <source>
        <dbReference type="ARBA" id="ARBA00023125"/>
    </source>
</evidence>
<dbReference type="Gene3D" id="3.40.190.10">
    <property type="entry name" value="Periplasmic binding protein-like II"/>
    <property type="match status" value="2"/>
</dbReference>
<dbReference type="PRINTS" id="PR00039">
    <property type="entry name" value="HTHLYSR"/>
</dbReference>
<dbReference type="PANTHER" id="PTHR30346:SF28">
    <property type="entry name" value="HTH-TYPE TRANSCRIPTIONAL REGULATOR CYNR"/>
    <property type="match status" value="1"/>
</dbReference>
<dbReference type="SUPFAM" id="SSF46785">
    <property type="entry name" value="Winged helix' DNA-binding domain"/>
    <property type="match status" value="1"/>
</dbReference>
<reference evidence="6 7" key="1">
    <citation type="submission" date="2023-07" db="EMBL/GenBank/DDBJ databases">
        <title>Comparative genomics of wheat-associated soil bacteria to identify genetic determinants of phenazine resistance.</title>
        <authorList>
            <person name="Mouncey N."/>
        </authorList>
    </citation>
    <scope>NUCLEOTIDE SEQUENCE [LARGE SCALE GENOMIC DNA]</scope>
    <source>
        <strain evidence="6 7">W2I7</strain>
    </source>
</reference>
<accession>A0ABU0P941</accession>
<dbReference type="Gene3D" id="1.10.10.10">
    <property type="entry name" value="Winged helix-like DNA-binding domain superfamily/Winged helix DNA-binding domain"/>
    <property type="match status" value="1"/>
</dbReference>
<keyword evidence="2" id="KW-0805">Transcription regulation</keyword>
<keyword evidence="3 6" id="KW-0238">DNA-binding</keyword>
<evidence type="ECO:0000256" key="4">
    <source>
        <dbReference type="ARBA" id="ARBA00023163"/>
    </source>
</evidence>
<dbReference type="CDD" id="cd08414">
    <property type="entry name" value="PBP2_LTTR_aromatics_like"/>
    <property type="match status" value="1"/>
</dbReference>
<name>A0ABU0P941_9MICO</name>
<dbReference type="EMBL" id="JAUSXK010000001">
    <property type="protein sequence ID" value="MDQ0643164.1"/>
    <property type="molecule type" value="Genomic_DNA"/>
</dbReference>
<evidence type="ECO:0000256" key="2">
    <source>
        <dbReference type="ARBA" id="ARBA00023015"/>
    </source>
</evidence>
<proteinExistence type="inferred from homology"/>
<dbReference type="SUPFAM" id="SSF53850">
    <property type="entry name" value="Periplasmic binding protein-like II"/>
    <property type="match status" value="1"/>
</dbReference>
<dbReference type="GO" id="GO:0003677">
    <property type="term" value="F:DNA binding"/>
    <property type="evidence" value="ECO:0007669"/>
    <property type="project" value="UniProtKB-KW"/>
</dbReference>
<organism evidence="6 7">
    <name type="scientific">Microbacterium murale</name>
    <dbReference type="NCBI Taxonomy" id="1081040"/>
    <lineage>
        <taxon>Bacteria</taxon>
        <taxon>Bacillati</taxon>
        <taxon>Actinomycetota</taxon>
        <taxon>Actinomycetes</taxon>
        <taxon>Micrococcales</taxon>
        <taxon>Microbacteriaceae</taxon>
        <taxon>Microbacterium</taxon>
    </lineage>
</organism>
<evidence type="ECO:0000259" key="5">
    <source>
        <dbReference type="PROSITE" id="PS50931"/>
    </source>
</evidence>
<evidence type="ECO:0000313" key="7">
    <source>
        <dbReference type="Proteomes" id="UP001239085"/>
    </source>
</evidence>
<dbReference type="InterPro" id="IPR036388">
    <property type="entry name" value="WH-like_DNA-bd_sf"/>
</dbReference>
<comment type="similarity">
    <text evidence="1">Belongs to the LysR transcriptional regulatory family.</text>
</comment>
<dbReference type="PANTHER" id="PTHR30346">
    <property type="entry name" value="TRANSCRIPTIONAL DUAL REGULATOR HCAR-RELATED"/>
    <property type="match status" value="1"/>
</dbReference>
<feature type="domain" description="HTH lysR-type" evidence="5">
    <location>
        <begin position="1"/>
        <end position="53"/>
    </location>
</feature>
<comment type="caution">
    <text evidence="6">The sequence shown here is derived from an EMBL/GenBank/DDBJ whole genome shotgun (WGS) entry which is preliminary data.</text>
</comment>
<gene>
    <name evidence="6" type="ORF">QFZ46_001324</name>
</gene>
<dbReference type="InterPro" id="IPR036390">
    <property type="entry name" value="WH_DNA-bd_sf"/>
</dbReference>
<sequence length="291" mass="30878">MRAFVSAADRPTFSEAAAALSITQPAFTKQIQQLESLVGTPLFRRGRHGAVLTSAGTALLEHARSIVELTDRFDARAKRMSTGDEGHLTVGFGLSSITVAPRAVAAYRSSSPGVSVRLEDMSSSAQIEGVRSGELDIAFARMPVPQDLRAVSVLSDRLAIAHPEAWEAPPDEPSPARWLHEHPLVRLSSGRGPGLAAQAARYLAHIGAPSDTIQEADDLQTVLALVAAGVGAAIVPESARNIAPARVSMHRLDGESASWTVGVVWRADNETPVVRSFLDELARISDGASRT</sequence>